<accession>I0YLC6</accession>
<dbReference type="PROSITE" id="PS50303">
    <property type="entry name" value="PUM_HD"/>
    <property type="match status" value="1"/>
</dbReference>
<comment type="caution">
    <text evidence="5">The sequence shown here is derived from an EMBL/GenBank/DDBJ whole genome shotgun (WGS) entry which is preliminary data.</text>
</comment>
<feature type="domain" description="PUM-HD" evidence="4">
    <location>
        <begin position="459"/>
        <end position="888"/>
    </location>
</feature>
<dbReference type="InterPro" id="IPR011989">
    <property type="entry name" value="ARM-like"/>
</dbReference>
<dbReference type="InterPro" id="IPR033712">
    <property type="entry name" value="Pumilio_RNA-bd"/>
</dbReference>
<evidence type="ECO:0000256" key="1">
    <source>
        <dbReference type="ARBA" id="ARBA00022737"/>
    </source>
</evidence>
<feature type="repeat" description="Pumilio" evidence="2">
    <location>
        <begin position="554"/>
        <end position="590"/>
    </location>
</feature>
<reference evidence="5 6" key="1">
    <citation type="journal article" date="2012" name="Genome Biol.">
        <title>The genome of the polar eukaryotic microalga coccomyxa subellipsoidea reveals traits of cold adaptation.</title>
        <authorList>
            <person name="Blanc G."/>
            <person name="Agarkova I."/>
            <person name="Grimwood J."/>
            <person name="Kuo A."/>
            <person name="Brueggeman A."/>
            <person name="Dunigan D."/>
            <person name="Gurnon J."/>
            <person name="Ladunga I."/>
            <person name="Lindquist E."/>
            <person name="Lucas S."/>
            <person name="Pangilinan J."/>
            <person name="Proschold T."/>
            <person name="Salamov A."/>
            <person name="Schmutz J."/>
            <person name="Weeks D."/>
            <person name="Yamada T."/>
            <person name="Claverie J.M."/>
            <person name="Grigoriev I."/>
            <person name="Van Etten J."/>
            <person name="Lomsadze A."/>
            <person name="Borodovsky M."/>
        </authorList>
    </citation>
    <scope>NUCLEOTIDE SEQUENCE [LARGE SCALE GENOMIC DNA]</scope>
    <source>
        <strain evidence="5 6">C-169</strain>
    </source>
</reference>
<dbReference type="SMART" id="SM00025">
    <property type="entry name" value="Pumilio"/>
    <property type="match status" value="8"/>
</dbReference>
<protein>
    <submittedName>
        <fullName evidence="5">ARM repeat-containing protein</fullName>
    </submittedName>
</protein>
<dbReference type="AlphaFoldDB" id="I0YLC6"/>
<keyword evidence="6" id="KW-1185">Reference proteome</keyword>
<dbReference type="eggNOG" id="KOG1488">
    <property type="taxonomic scope" value="Eukaryota"/>
</dbReference>
<dbReference type="PANTHER" id="PTHR12537">
    <property type="entry name" value="RNA BINDING PROTEIN PUMILIO-RELATED"/>
    <property type="match status" value="1"/>
</dbReference>
<evidence type="ECO:0000313" key="5">
    <source>
        <dbReference type="EMBL" id="EIE19195.1"/>
    </source>
</evidence>
<feature type="repeat" description="Pumilio" evidence="2">
    <location>
        <begin position="689"/>
        <end position="724"/>
    </location>
</feature>
<feature type="region of interest" description="Disordered" evidence="3">
    <location>
        <begin position="360"/>
        <end position="458"/>
    </location>
</feature>
<feature type="compositionally biased region" description="Low complexity" evidence="3">
    <location>
        <begin position="143"/>
        <end position="166"/>
    </location>
</feature>
<feature type="compositionally biased region" description="Low complexity" evidence="3">
    <location>
        <begin position="934"/>
        <end position="945"/>
    </location>
</feature>
<evidence type="ECO:0000313" key="6">
    <source>
        <dbReference type="Proteomes" id="UP000007264"/>
    </source>
</evidence>
<dbReference type="RefSeq" id="XP_005643739.1">
    <property type="nucleotide sequence ID" value="XM_005643682.1"/>
</dbReference>
<evidence type="ECO:0000256" key="3">
    <source>
        <dbReference type="SAM" id="MobiDB-lite"/>
    </source>
</evidence>
<dbReference type="GO" id="GO:0003729">
    <property type="term" value="F:mRNA binding"/>
    <property type="evidence" value="ECO:0007669"/>
    <property type="project" value="TreeGrafter"/>
</dbReference>
<dbReference type="KEGG" id="csl:COCSUDRAFT_68010"/>
<feature type="compositionally biased region" description="Basic and acidic residues" evidence="3">
    <location>
        <begin position="901"/>
        <end position="921"/>
    </location>
</feature>
<dbReference type="InterPro" id="IPR033133">
    <property type="entry name" value="PUM-HD"/>
</dbReference>
<feature type="compositionally biased region" description="Polar residues" evidence="3">
    <location>
        <begin position="88"/>
        <end position="99"/>
    </location>
</feature>
<feature type="repeat" description="Pumilio" evidence="2">
    <location>
        <begin position="480"/>
        <end position="516"/>
    </location>
</feature>
<feature type="region of interest" description="Disordered" evidence="3">
    <location>
        <begin position="43"/>
        <end position="178"/>
    </location>
</feature>
<dbReference type="SUPFAM" id="SSF48371">
    <property type="entry name" value="ARM repeat"/>
    <property type="match status" value="1"/>
</dbReference>
<evidence type="ECO:0000259" key="4">
    <source>
        <dbReference type="PROSITE" id="PS50303"/>
    </source>
</evidence>
<feature type="region of interest" description="Disordered" evidence="3">
    <location>
        <begin position="1"/>
        <end position="24"/>
    </location>
</feature>
<keyword evidence="1" id="KW-0677">Repeat</keyword>
<gene>
    <name evidence="5" type="ORF">COCSUDRAFT_68010</name>
</gene>
<feature type="compositionally biased region" description="Basic and acidic residues" evidence="3">
    <location>
        <begin position="1"/>
        <end position="11"/>
    </location>
</feature>
<dbReference type="Proteomes" id="UP000007264">
    <property type="component" value="Unassembled WGS sequence"/>
</dbReference>
<dbReference type="CDD" id="cd07920">
    <property type="entry name" value="Pumilio"/>
    <property type="match status" value="1"/>
</dbReference>
<dbReference type="InterPro" id="IPR016024">
    <property type="entry name" value="ARM-type_fold"/>
</dbReference>
<sequence length="945" mass="103329">MTNSPRLEHPHLQGFTRQGFYGGVDVSCAPENNIKALSREVQECAEVPPEPISPDSNHTGVSEDGSFVKVDSPDQDSPDLPESRLDSSHGSSPANMSTEAQDEAAQLRQAKQTGMNQHIAELPAAELPDRPVRSQSSSFPRSAAAGPAGRQAGPPRRQQQANRPNNHAGYMGGHGMYHTPQQAAFMHGSQQYNQAHGQQGSRHPSSNGHGHHQAYHSDNVIPQSVAMTMMYNQQYTAAAQNYNQGVYPHQGPQHFGYVLPHAGVVWANQYDGPPQGTIRPTTAPVSASVPVMQYGMPYPPNEYMGGYYSQVPPLAHEAGMYYGYPGSYEPYMQGPIYNAPANSRKGSLDSRLPRQAITQYQPPPAAGLTNLPGQHGFKAPAPAVTGDGPRGKPGNRRQGSPPMRAEVDRDPHLGHRRQSSMPSATTRDRLQIQKGGDTGARRHRRTRSNEDSKVQNEAGGSASILEAIKTNRGNQYYLKDIAGHVYDLCRDQFGSRFIQMKIETASPEEVAAAFTEVCVNKDPALQLMNDVFGNYVVQKFLDFGDDDQKEVMAALIQGHVKTLSLQVYGCRVIQKAIEVLRPPLKDSIVAELKGHVIECISDQNGNHVIQKCIECITPSEPIADLLEELADGPEGAAAAQRSRAPLPPGKPALSAGFVPLARHPYGCRVVQRILEKCTLEDYKHRLVATVTENALDLARDTYGNYVIQHSLAFGSPEEKVEIIQRLQAHIVELSTHKFASNVVEKCLEFGTRDQRRRLVSTMLGEGSGLDSAGADQLLQTMTKDQYGNYVVQKTLESIKPFDLIWAPPDSELLASENVHFCPIERIFVAKLLGASINDPGLTRFLDVTDLVCTDEEREVLLGKIKEFLTSLKKQQYGKHIVLRIEKLLANAAEWIAKRNAETEKRGAETGSPHSEDVHDAFEQLSIAPETPESGPGETGPDAGGG</sequence>
<dbReference type="PROSITE" id="PS50302">
    <property type="entry name" value="PUM"/>
    <property type="match status" value="6"/>
</dbReference>
<feature type="region of interest" description="Disordered" evidence="3">
    <location>
        <begin position="901"/>
        <end position="945"/>
    </location>
</feature>
<dbReference type="GO" id="GO:0010608">
    <property type="term" value="P:post-transcriptional regulation of gene expression"/>
    <property type="evidence" value="ECO:0007669"/>
    <property type="project" value="TreeGrafter"/>
</dbReference>
<evidence type="ECO:0000256" key="2">
    <source>
        <dbReference type="PROSITE-ProRule" id="PRU00317"/>
    </source>
</evidence>
<dbReference type="Gene3D" id="1.25.10.10">
    <property type="entry name" value="Leucine-rich Repeat Variant"/>
    <property type="match status" value="1"/>
</dbReference>
<name>I0YLC6_COCSC</name>
<feature type="repeat" description="Pumilio" evidence="2">
    <location>
        <begin position="591"/>
        <end position="627"/>
    </location>
</feature>
<dbReference type="Pfam" id="PF00806">
    <property type="entry name" value="PUF"/>
    <property type="match status" value="8"/>
</dbReference>
<dbReference type="PANTHER" id="PTHR12537:SF12">
    <property type="entry name" value="MATERNAL PROTEIN PUMILIO"/>
    <property type="match status" value="1"/>
</dbReference>
<feature type="region of interest" description="Disordered" evidence="3">
    <location>
        <begin position="190"/>
        <end position="215"/>
    </location>
</feature>
<dbReference type="STRING" id="574566.I0YLC6"/>
<dbReference type="GeneID" id="17037125"/>
<feature type="repeat" description="Pumilio" evidence="2">
    <location>
        <begin position="725"/>
        <end position="760"/>
    </location>
</feature>
<feature type="repeat" description="Pumilio" evidence="2">
    <location>
        <begin position="652"/>
        <end position="688"/>
    </location>
</feature>
<dbReference type="InterPro" id="IPR001313">
    <property type="entry name" value="Pumilio_RNA-bd_rpt"/>
</dbReference>
<dbReference type="OrthoDB" id="668540at2759"/>
<proteinExistence type="predicted"/>
<dbReference type="GO" id="GO:0005737">
    <property type="term" value="C:cytoplasm"/>
    <property type="evidence" value="ECO:0007669"/>
    <property type="project" value="TreeGrafter"/>
</dbReference>
<organism evidence="5 6">
    <name type="scientific">Coccomyxa subellipsoidea (strain C-169)</name>
    <name type="common">Green microalga</name>
    <dbReference type="NCBI Taxonomy" id="574566"/>
    <lineage>
        <taxon>Eukaryota</taxon>
        <taxon>Viridiplantae</taxon>
        <taxon>Chlorophyta</taxon>
        <taxon>core chlorophytes</taxon>
        <taxon>Trebouxiophyceae</taxon>
        <taxon>Trebouxiophyceae incertae sedis</taxon>
        <taxon>Coccomyxaceae</taxon>
        <taxon>Coccomyxa</taxon>
        <taxon>Coccomyxa subellipsoidea</taxon>
    </lineage>
</organism>
<feature type="compositionally biased region" description="Polar residues" evidence="3">
    <location>
        <begin position="190"/>
        <end position="208"/>
    </location>
</feature>
<dbReference type="EMBL" id="AGSI01000020">
    <property type="protein sequence ID" value="EIE19195.1"/>
    <property type="molecule type" value="Genomic_DNA"/>
</dbReference>